<feature type="transmembrane region" description="Helical" evidence="1">
    <location>
        <begin position="186"/>
        <end position="203"/>
    </location>
</feature>
<reference evidence="2 3" key="1">
    <citation type="journal article" date="2020" name="mSystems">
        <title>Defining Genomic and Predicted Metabolic Features of the Acetobacterium Genus.</title>
        <authorList>
            <person name="Ross D.E."/>
            <person name="Marshall C.W."/>
            <person name="Gulliver D."/>
            <person name="May H.D."/>
            <person name="Norman R.S."/>
        </authorList>
    </citation>
    <scope>NUCLEOTIDE SEQUENCE [LARGE SCALE GENOMIC DNA]</scope>
    <source>
        <strain evidence="2 3">DSM 9173</strain>
    </source>
</reference>
<feature type="transmembrane region" description="Helical" evidence="1">
    <location>
        <begin position="96"/>
        <end position="117"/>
    </location>
</feature>
<dbReference type="InterPro" id="IPR047928">
    <property type="entry name" value="Perm_prefix_1"/>
</dbReference>
<evidence type="ECO:0000313" key="2">
    <source>
        <dbReference type="EMBL" id="MBC3795665.1"/>
    </source>
</evidence>
<evidence type="ECO:0000313" key="3">
    <source>
        <dbReference type="Proteomes" id="UP000653358"/>
    </source>
</evidence>
<protein>
    <recommendedName>
        <fullName evidence="4">DUF4153 domain-containing protein</fullName>
    </recommendedName>
</protein>
<accession>A0ABR6WGR5</accession>
<comment type="caution">
    <text evidence="2">The sequence shown here is derived from an EMBL/GenBank/DDBJ whole genome shotgun (WGS) entry which is preliminary data.</text>
</comment>
<feature type="transmembrane region" description="Helical" evidence="1">
    <location>
        <begin position="289"/>
        <end position="310"/>
    </location>
</feature>
<feature type="transmembrane region" description="Helical" evidence="1">
    <location>
        <begin position="430"/>
        <end position="450"/>
    </location>
</feature>
<feature type="transmembrane region" description="Helical" evidence="1">
    <location>
        <begin position="355"/>
        <end position="377"/>
    </location>
</feature>
<name>A0ABR6WGR5_9FIRM</name>
<feature type="transmembrane region" description="Helical" evidence="1">
    <location>
        <begin position="389"/>
        <end position="410"/>
    </location>
</feature>
<feature type="transmembrane region" description="Helical" evidence="1">
    <location>
        <begin position="129"/>
        <end position="148"/>
    </location>
</feature>
<organism evidence="2 3">
    <name type="scientific">Acetobacterium tundrae</name>
    <dbReference type="NCBI Taxonomy" id="132932"/>
    <lineage>
        <taxon>Bacteria</taxon>
        <taxon>Bacillati</taxon>
        <taxon>Bacillota</taxon>
        <taxon>Clostridia</taxon>
        <taxon>Eubacteriales</taxon>
        <taxon>Eubacteriaceae</taxon>
        <taxon>Acetobacterium</taxon>
    </lineage>
</organism>
<dbReference type="RefSeq" id="WP_148601959.1">
    <property type="nucleotide sequence ID" value="NZ_RXYB01000001.1"/>
</dbReference>
<keyword evidence="1" id="KW-0812">Transmembrane</keyword>
<feature type="transmembrane region" description="Helical" evidence="1">
    <location>
        <begin position="155"/>
        <end position="174"/>
    </location>
</feature>
<dbReference type="EMBL" id="WJBB01000001">
    <property type="protein sequence ID" value="MBC3795665.1"/>
    <property type="molecule type" value="Genomic_DNA"/>
</dbReference>
<dbReference type="Proteomes" id="UP000653358">
    <property type="component" value="Unassembled WGS sequence"/>
</dbReference>
<gene>
    <name evidence="2" type="ORF">GH807_01185</name>
</gene>
<sequence>MFDLISNIRTWSDLLRAKGDLSEPDIIELENHLKDEIDDLVTIGLSTEEAFLISVKRMGNVHAISKEYSKVSTENLWKHLMINPDGALDSGQNRKYIAMVIIFSLISGTLFKLPELFGLNLLDSENGVLFFKNISFFILPFVAAFFLIKHQSTWKIPAVIGGIFALAWVLINLYPTYSPNDTEFLTALHLPLFLWLITGIAYMGMDWKATKGRMNFIRFTGESVIYGTLIFCGIIVLAMFIQAMFFAIQINASWFIQNYLIVYGSSSAAMITIYLVETKKSVVENFAPILAKIFSPLFLLVMLVFLGVMIGSSKSPFIERDYLIAFDFMLALVLGLVIYVISARNPHEKNTVFDYINLALILTALIIDGIALSAIVFRLSAYGLTPNKVAALGENLVLLVNLGGLAWLYIRFFLKKFDFKKIEVFQTSYIYVYALWFGMVAFLLPIFFAFQ</sequence>
<dbReference type="NCBIfam" id="NF038403">
    <property type="entry name" value="perm_prefix_1"/>
    <property type="match status" value="1"/>
</dbReference>
<keyword evidence="1" id="KW-0472">Membrane</keyword>
<keyword evidence="1" id="KW-1133">Transmembrane helix</keyword>
<proteinExistence type="predicted"/>
<evidence type="ECO:0008006" key="4">
    <source>
        <dbReference type="Google" id="ProtNLM"/>
    </source>
</evidence>
<feature type="transmembrane region" description="Helical" evidence="1">
    <location>
        <begin position="322"/>
        <end position="343"/>
    </location>
</feature>
<feature type="transmembrane region" description="Helical" evidence="1">
    <location>
        <begin position="254"/>
        <end position="277"/>
    </location>
</feature>
<evidence type="ECO:0000256" key="1">
    <source>
        <dbReference type="SAM" id="Phobius"/>
    </source>
</evidence>
<keyword evidence="3" id="KW-1185">Reference proteome</keyword>
<feature type="transmembrane region" description="Helical" evidence="1">
    <location>
        <begin position="224"/>
        <end position="248"/>
    </location>
</feature>